<evidence type="ECO:0000313" key="2">
    <source>
        <dbReference type="EMBL" id="PKX78724.1"/>
    </source>
</evidence>
<keyword evidence="1" id="KW-1133">Transmembrane helix</keyword>
<gene>
    <name evidence="2" type="ORF">CUR37_04090</name>
</gene>
<protein>
    <submittedName>
        <fullName evidence="2">Uncharacterized protein</fullName>
    </submittedName>
</protein>
<feature type="transmembrane region" description="Helical" evidence="1">
    <location>
        <begin position="12"/>
        <end position="30"/>
    </location>
</feature>
<organism evidence="2 3">
    <name type="scientific">Latilactobacillus sakei</name>
    <name type="common">Lactobacillus sakei</name>
    <dbReference type="NCBI Taxonomy" id="1599"/>
    <lineage>
        <taxon>Bacteria</taxon>
        <taxon>Bacillati</taxon>
        <taxon>Bacillota</taxon>
        <taxon>Bacilli</taxon>
        <taxon>Lactobacillales</taxon>
        <taxon>Lactobacillaceae</taxon>
        <taxon>Latilactobacillus</taxon>
    </lineage>
</organism>
<keyword evidence="1" id="KW-0472">Membrane</keyword>
<sequence>MNKSRTVVTKRYGALSTVNIRLIVFLSFLADKKAFLFAKFAGWCDFLEIMEKRAEVVWQKMK</sequence>
<comment type="caution">
    <text evidence="2">The sequence shown here is derived from an EMBL/GenBank/DDBJ whole genome shotgun (WGS) entry which is preliminary data.</text>
</comment>
<evidence type="ECO:0000256" key="1">
    <source>
        <dbReference type="SAM" id="Phobius"/>
    </source>
</evidence>
<evidence type="ECO:0000313" key="3">
    <source>
        <dbReference type="Proteomes" id="UP000234349"/>
    </source>
</evidence>
<reference evidence="2 3" key="1">
    <citation type="submission" date="2016-09" db="EMBL/GenBank/DDBJ databases">
        <authorList>
            <person name="Inglin R.C."/>
        </authorList>
    </citation>
    <scope>NUCLEOTIDE SEQUENCE [LARGE SCALE GENOMIC DNA]</scope>
    <source>
        <strain evidence="2 3">RI-517</strain>
    </source>
</reference>
<keyword evidence="1" id="KW-0812">Transmembrane</keyword>
<proteinExistence type="predicted"/>
<accession>A0AAX0VEP9</accession>
<name>A0AAX0VEP9_LATSK</name>
<dbReference type="AlphaFoldDB" id="A0AAX0VEP9"/>
<dbReference type="EMBL" id="MKGH01000014">
    <property type="protein sequence ID" value="PKX78724.1"/>
    <property type="molecule type" value="Genomic_DNA"/>
</dbReference>
<dbReference type="Proteomes" id="UP000234349">
    <property type="component" value="Unassembled WGS sequence"/>
</dbReference>